<dbReference type="Gene3D" id="1.20.1070.10">
    <property type="entry name" value="Rhodopsin 7-helix transmembrane proteins"/>
    <property type="match status" value="1"/>
</dbReference>
<evidence type="ECO:0000256" key="3">
    <source>
        <dbReference type="ARBA" id="ARBA00022692"/>
    </source>
</evidence>
<evidence type="ECO:0000256" key="5">
    <source>
        <dbReference type="ARBA" id="ARBA00023040"/>
    </source>
</evidence>
<feature type="compositionally biased region" description="Basic and acidic residues" evidence="9">
    <location>
        <begin position="294"/>
        <end position="303"/>
    </location>
</feature>
<keyword evidence="5" id="KW-0297">G-protein coupled receptor</keyword>
<dbReference type="AlphaFoldDB" id="A0A6H5G1U6"/>
<evidence type="ECO:0000256" key="2">
    <source>
        <dbReference type="ARBA" id="ARBA00010663"/>
    </source>
</evidence>
<evidence type="ECO:0000256" key="10">
    <source>
        <dbReference type="SAM" id="Phobius"/>
    </source>
</evidence>
<dbReference type="InterPro" id="IPR017452">
    <property type="entry name" value="GPCR_Rhodpsn_7TM"/>
</dbReference>
<keyword evidence="4 10" id="KW-1133">Transmembrane helix</keyword>
<dbReference type="GO" id="GO:0043005">
    <property type="term" value="C:neuron projection"/>
    <property type="evidence" value="ECO:0007669"/>
    <property type="project" value="TreeGrafter"/>
</dbReference>
<evidence type="ECO:0000256" key="7">
    <source>
        <dbReference type="ARBA" id="ARBA00023170"/>
    </source>
</evidence>
<evidence type="ECO:0000256" key="6">
    <source>
        <dbReference type="ARBA" id="ARBA00023136"/>
    </source>
</evidence>
<keyword evidence="6 10" id="KW-0472">Membrane</keyword>
<evidence type="ECO:0000259" key="11">
    <source>
        <dbReference type="PROSITE" id="PS50262"/>
    </source>
</evidence>
<feature type="domain" description="G-protein coupled receptors family 1 profile" evidence="11">
    <location>
        <begin position="83"/>
        <end position="165"/>
    </location>
</feature>
<evidence type="ECO:0000256" key="1">
    <source>
        <dbReference type="ARBA" id="ARBA00004141"/>
    </source>
</evidence>
<accession>A0A6H5G1U6</accession>
<keyword evidence="7" id="KW-0675">Receptor</keyword>
<dbReference type="PANTHER" id="PTHR24235:SF29">
    <property type="entry name" value="GH23382P"/>
    <property type="match status" value="1"/>
</dbReference>
<organism evidence="12 13">
    <name type="scientific">Nesidiocoris tenuis</name>
    <dbReference type="NCBI Taxonomy" id="355587"/>
    <lineage>
        <taxon>Eukaryota</taxon>
        <taxon>Metazoa</taxon>
        <taxon>Ecdysozoa</taxon>
        <taxon>Arthropoda</taxon>
        <taxon>Hexapoda</taxon>
        <taxon>Insecta</taxon>
        <taxon>Pterygota</taxon>
        <taxon>Neoptera</taxon>
        <taxon>Paraneoptera</taxon>
        <taxon>Hemiptera</taxon>
        <taxon>Heteroptera</taxon>
        <taxon>Panheteroptera</taxon>
        <taxon>Cimicomorpha</taxon>
        <taxon>Miridae</taxon>
        <taxon>Dicyphina</taxon>
        <taxon>Nesidiocoris</taxon>
    </lineage>
</organism>
<evidence type="ECO:0000256" key="9">
    <source>
        <dbReference type="SAM" id="MobiDB-lite"/>
    </source>
</evidence>
<dbReference type="Pfam" id="PF00001">
    <property type="entry name" value="7tm_1"/>
    <property type="match status" value="1"/>
</dbReference>
<gene>
    <name evidence="12" type="ORF">NTEN_LOCUS2429</name>
</gene>
<evidence type="ECO:0000313" key="12">
    <source>
        <dbReference type="EMBL" id="CAA9995638.1"/>
    </source>
</evidence>
<sequence>MLKGSEIYVKPLQARVLLKPTTYPSGTESLNALYAERTMPSMHRFDRSQKDYQPFISYLLRPVFLEHISRGSDSIIRMNLERWAFGPLLCYMVAYAQGTSVYISTLTLTSIAVDRFFVIIYPFKPRMKLKTCGVIIVFIWTFSLILMFPYGLYVKYDHLDGRFLCEENWPTETLRGHYFSREAEVCNHSHHETKPLRWAGRRYFALWRCICGLGHPIARGTILSDLMGSPLRPEWSRASGIAALPFTLMYIAEGRGSLKGWRATGARTRKERPPVPPPPGRQSHDQRPLQLCIERSRPSRLEG</sequence>
<dbReference type="GO" id="GO:0008188">
    <property type="term" value="F:neuropeptide receptor activity"/>
    <property type="evidence" value="ECO:0007669"/>
    <property type="project" value="TreeGrafter"/>
</dbReference>
<keyword evidence="13" id="KW-1185">Reference proteome</keyword>
<keyword evidence="8" id="KW-0807">Transducer</keyword>
<proteinExistence type="inferred from homology"/>
<dbReference type="GO" id="GO:0042923">
    <property type="term" value="F:neuropeptide binding"/>
    <property type="evidence" value="ECO:0007669"/>
    <property type="project" value="TreeGrafter"/>
</dbReference>
<dbReference type="PROSITE" id="PS50262">
    <property type="entry name" value="G_PROTEIN_RECEP_F1_2"/>
    <property type="match status" value="1"/>
</dbReference>
<feature type="transmembrane region" description="Helical" evidence="10">
    <location>
        <begin position="133"/>
        <end position="153"/>
    </location>
</feature>
<evidence type="ECO:0000256" key="4">
    <source>
        <dbReference type="ARBA" id="ARBA00022989"/>
    </source>
</evidence>
<dbReference type="PROSITE" id="PS00237">
    <property type="entry name" value="G_PROTEIN_RECEP_F1_1"/>
    <property type="match status" value="1"/>
</dbReference>
<name>A0A6H5G1U6_9HEMI</name>
<dbReference type="SUPFAM" id="SSF81321">
    <property type="entry name" value="Family A G protein-coupled receptor-like"/>
    <property type="match status" value="1"/>
</dbReference>
<evidence type="ECO:0000256" key="8">
    <source>
        <dbReference type="ARBA" id="ARBA00023224"/>
    </source>
</evidence>
<comment type="similarity">
    <text evidence="2">Belongs to the G-protein coupled receptor 1 family.</text>
</comment>
<evidence type="ECO:0000313" key="13">
    <source>
        <dbReference type="Proteomes" id="UP000479000"/>
    </source>
</evidence>
<reference evidence="12 13" key="1">
    <citation type="submission" date="2020-02" db="EMBL/GenBank/DDBJ databases">
        <authorList>
            <person name="Ferguson B K."/>
        </authorList>
    </citation>
    <scope>NUCLEOTIDE SEQUENCE [LARGE SCALE GENOMIC DNA]</scope>
</reference>
<dbReference type="OrthoDB" id="9046662at2759"/>
<feature type="region of interest" description="Disordered" evidence="9">
    <location>
        <begin position="261"/>
        <end position="303"/>
    </location>
</feature>
<dbReference type="EMBL" id="CADCXU010003847">
    <property type="protein sequence ID" value="CAA9995638.1"/>
    <property type="molecule type" value="Genomic_DNA"/>
</dbReference>
<comment type="subcellular location">
    <subcellularLocation>
        <location evidence="1">Membrane</location>
        <topology evidence="1">Multi-pass membrane protein</topology>
    </subcellularLocation>
</comment>
<dbReference type="Proteomes" id="UP000479000">
    <property type="component" value="Unassembled WGS sequence"/>
</dbReference>
<dbReference type="GO" id="GO:0005886">
    <property type="term" value="C:plasma membrane"/>
    <property type="evidence" value="ECO:0007669"/>
    <property type="project" value="TreeGrafter"/>
</dbReference>
<dbReference type="InterPro" id="IPR000276">
    <property type="entry name" value="GPCR_Rhodpsn"/>
</dbReference>
<keyword evidence="3 10" id="KW-0812">Transmembrane</keyword>
<protein>
    <recommendedName>
        <fullName evidence="11">G-protein coupled receptors family 1 profile domain-containing protein</fullName>
    </recommendedName>
</protein>
<dbReference type="PANTHER" id="PTHR24235">
    <property type="entry name" value="NEUROPEPTIDE Y RECEPTOR"/>
    <property type="match status" value="1"/>
</dbReference>
<feature type="transmembrane region" description="Helical" evidence="10">
    <location>
        <begin position="102"/>
        <end position="121"/>
    </location>
</feature>